<sequence>MACIICAKATVPQRRAILQSKCNSQLIPALSYLIEKVLQTEESPTVVDVHNLLVSDKAGTLTYLCSKCCTKLSHFSDVEKKLIDSLKEGNITNRIAGLVAHTSQAQSAQNDQPGSQPAKRNLEEQHTPTSKKQKRAAPLSVVVGYKSQPRTHVPTPRRGKIVHLVVRGTPSSVAKQILKHPNYSSKMVEEIWKMIKKELTTLCSDNANSMLLRSSNKSDLMQFTWDQFLSEVVMKLSPIVTFDDSVVEAELLNSSSDDVVFDTLGNDFLFDDDVDDAIAVDCSAVDAAEETELMETCNGDETDNPILVRRDDEVISEAKWNGFKLCGDNIDKTVKPRNMTISKQSQSFNYFNSYAVLDRIDMSLCSEEAPLIDLEPDMGSILPSNDNKLSIIRNMAVLVARILVKNISFFKLHFEDAVEYHIKHKFTKEMSTKSEVVNLGIYLHSERSYDEFLQILDKLEKYIPKKIVEHDGLMREVHHQVLLGGDQMTAARARGSKMIRMNSTTDSKRLTGLLPVSEDWHTKVILLEVYSYTKYNVHCICDHN</sequence>
<evidence type="ECO:0000259" key="2">
    <source>
        <dbReference type="Pfam" id="PF20231"/>
    </source>
</evidence>
<feature type="domain" description="DUF6589" evidence="2">
    <location>
        <begin position="381"/>
        <end position="527"/>
    </location>
</feature>
<dbReference type="RefSeq" id="XP_019860061.1">
    <property type="nucleotide sequence ID" value="XM_020004502.1"/>
</dbReference>
<protein>
    <recommendedName>
        <fullName evidence="2">DUF6589 domain-containing protein</fullName>
    </recommendedName>
</protein>
<proteinExistence type="predicted"/>
<dbReference type="InterPro" id="IPR046496">
    <property type="entry name" value="DUF6589"/>
</dbReference>
<dbReference type="GeneID" id="109588327"/>
<reference evidence="4" key="1">
    <citation type="journal article" date="2010" name="Nature">
        <title>The Amphimedon queenslandica genome and the evolution of animal complexity.</title>
        <authorList>
            <person name="Srivastava M."/>
            <person name="Simakov O."/>
            <person name="Chapman J."/>
            <person name="Fahey B."/>
            <person name="Gauthier M.E."/>
            <person name="Mitros T."/>
            <person name="Richards G.S."/>
            <person name="Conaco C."/>
            <person name="Dacre M."/>
            <person name="Hellsten U."/>
            <person name="Larroux C."/>
            <person name="Putnam N.H."/>
            <person name="Stanke M."/>
            <person name="Adamska M."/>
            <person name="Darling A."/>
            <person name="Degnan S.M."/>
            <person name="Oakley T.H."/>
            <person name="Plachetzki D.C."/>
            <person name="Zhai Y."/>
            <person name="Adamski M."/>
            <person name="Calcino A."/>
            <person name="Cummins S.F."/>
            <person name="Goodstein D.M."/>
            <person name="Harris C."/>
            <person name="Jackson D.J."/>
            <person name="Leys S.P."/>
            <person name="Shu S."/>
            <person name="Woodcroft B.J."/>
            <person name="Vervoort M."/>
            <person name="Kosik K.S."/>
            <person name="Manning G."/>
            <person name="Degnan B.M."/>
            <person name="Rokhsar D.S."/>
        </authorList>
    </citation>
    <scope>NUCLEOTIDE SEQUENCE [LARGE SCALE GENOMIC DNA]</scope>
</reference>
<evidence type="ECO:0000313" key="3">
    <source>
        <dbReference type="EnsemblMetazoa" id="XP_019860061.1"/>
    </source>
</evidence>
<name>A0AAN0JTB2_AMPQE</name>
<feature type="compositionally biased region" description="Polar residues" evidence="1">
    <location>
        <begin position="102"/>
        <end position="115"/>
    </location>
</feature>
<dbReference type="Proteomes" id="UP000007879">
    <property type="component" value="Unassembled WGS sequence"/>
</dbReference>
<feature type="region of interest" description="Disordered" evidence="1">
    <location>
        <begin position="102"/>
        <end position="138"/>
    </location>
</feature>
<dbReference type="Pfam" id="PF20231">
    <property type="entry name" value="DUF6589"/>
    <property type="match status" value="1"/>
</dbReference>
<evidence type="ECO:0000256" key="1">
    <source>
        <dbReference type="SAM" id="MobiDB-lite"/>
    </source>
</evidence>
<dbReference type="EnsemblMetazoa" id="XM_020004502.1">
    <property type="protein sequence ID" value="XP_019860061.1"/>
    <property type="gene ID" value="LOC109588327"/>
</dbReference>
<accession>A0AAN0JTB2</accession>
<dbReference type="AlphaFoldDB" id="A0AAN0JTB2"/>
<reference evidence="3" key="2">
    <citation type="submission" date="2024-06" db="UniProtKB">
        <authorList>
            <consortium name="EnsemblMetazoa"/>
        </authorList>
    </citation>
    <scope>IDENTIFICATION</scope>
</reference>
<dbReference type="KEGG" id="aqu:109588327"/>
<organism evidence="3 4">
    <name type="scientific">Amphimedon queenslandica</name>
    <name type="common">Sponge</name>
    <dbReference type="NCBI Taxonomy" id="400682"/>
    <lineage>
        <taxon>Eukaryota</taxon>
        <taxon>Metazoa</taxon>
        <taxon>Porifera</taxon>
        <taxon>Demospongiae</taxon>
        <taxon>Heteroscleromorpha</taxon>
        <taxon>Haplosclerida</taxon>
        <taxon>Niphatidae</taxon>
        <taxon>Amphimedon</taxon>
    </lineage>
</organism>
<keyword evidence="4" id="KW-1185">Reference proteome</keyword>
<evidence type="ECO:0000313" key="4">
    <source>
        <dbReference type="Proteomes" id="UP000007879"/>
    </source>
</evidence>